<reference evidence="3" key="2">
    <citation type="submission" date="2025-08" db="UniProtKB">
        <authorList>
            <consortium name="RefSeq"/>
        </authorList>
    </citation>
    <scope>IDENTIFICATION</scope>
    <source>
        <tissue evidence="3">Leaf</tissue>
    </source>
</reference>
<dbReference type="RefSeq" id="XP_021847512.2">
    <property type="nucleotide sequence ID" value="XM_021991820.2"/>
</dbReference>
<accession>A0A9R0IDW1</accession>
<gene>
    <name evidence="3" type="primary">LOC110787236</name>
</gene>
<keyword evidence="2" id="KW-1185">Reference proteome</keyword>
<evidence type="ECO:0000313" key="2">
    <source>
        <dbReference type="Proteomes" id="UP000813463"/>
    </source>
</evidence>
<dbReference type="GO" id="GO:0010073">
    <property type="term" value="P:meristem maintenance"/>
    <property type="evidence" value="ECO:0007669"/>
    <property type="project" value="InterPro"/>
</dbReference>
<organism evidence="2 3">
    <name type="scientific">Spinacia oleracea</name>
    <name type="common">Spinach</name>
    <dbReference type="NCBI Taxonomy" id="3562"/>
    <lineage>
        <taxon>Eukaryota</taxon>
        <taxon>Viridiplantae</taxon>
        <taxon>Streptophyta</taxon>
        <taxon>Embryophyta</taxon>
        <taxon>Tracheophyta</taxon>
        <taxon>Spermatophyta</taxon>
        <taxon>Magnoliopsida</taxon>
        <taxon>eudicotyledons</taxon>
        <taxon>Gunneridae</taxon>
        <taxon>Pentapetalae</taxon>
        <taxon>Caryophyllales</taxon>
        <taxon>Chenopodiaceae</taxon>
        <taxon>Chenopodioideae</taxon>
        <taxon>Anserineae</taxon>
        <taxon>Spinacia</taxon>
    </lineage>
</organism>
<feature type="domain" description="Aminotransferase-like plant mobile" evidence="1">
    <location>
        <begin position="69"/>
        <end position="303"/>
    </location>
</feature>
<dbReference type="PANTHER" id="PTHR46033">
    <property type="entry name" value="PROTEIN MAIN-LIKE 2"/>
    <property type="match status" value="1"/>
</dbReference>
<sequence>MGGGPRVVSLIPSYPTHVAACLWDGTLDRGKLHCQCRFVVSKKITSWFRCMNHEAKEKVLDTPLSHLPMIMAPHIDAPLIYAFVERWQPDTNTFHLPFGEMTIMLHDIVAIVGIPIEGRALSTRPTDQGRSLITRVCELLSVREDMLKPVHWNKGGLKTTSIIDLCSAPNRDATCQVTGWLMSTIGCCLFTDKSKSRLSAKVLLDLDTLDDVGEYSWGSACLAYLYRQLGVASRSESRGIGGCLALLQAWIYEHFPCFRHRSIRKDVAPGDPRASRWIYAAESKDKSRLASFRARLDRLTPRRLRGRHITTTRPLSIRGHLILVQYVTVISMRCIALIE</sequence>
<dbReference type="InterPro" id="IPR044824">
    <property type="entry name" value="MAIN-like"/>
</dbReference>
<dbReference type="Pfam" id="PF10536">
    <property type="entry name" value="PMD"/>
    <property type="match status" value="1"/>
</dbReference>
<dbReference type="Proteomes" id="UP000813463">
    <property type="component" value="Chromosome 3"/>
</dbReference>
<dbReference type="GeneID" id="110787236"/>
<evidence type="ECO:0000259" key="1">
    <source>
        <dbReference type="Pfam" id="PF10536"/>
    </source>
</evidence>
<dbReference type="KEGG" id="soe:110787236"/>
<dbReference type="PANTHER" id="PTHR46033:SF8">
    <property type="entry name" value="PROTEIN MAINTENANCE OF MERISTEMS-LIKE"/>
    <property type="match status" value="1"/>
</dbReference>
<reference evidence="2" key="1">
    <citation type="journal article" date="2021" name="Nat. Commun.">
        <title>Genomic analyses provide insights into spinach domestication and the genetic basis of agronomic traits.</title>
        <authorList>
            <person name="Cai X."/>
            <person name="Sun X."/>
            <person name="Xu C."/>
            <person name="Sun H."/>
            <person name="Wang X."/>
            <person name="Ge C."/>
            <person name="Zhang Z."/>
            <person name="Wang Q."/>
            <person name="Fei Z."/>
            <person name="Jiao C."/>
            <person name="Wang Q."/>
        </authorList>
    </citation>
    <scope>NUCLEOTIDE SEQUENCE [LARGE SCALE GENOMIC DNA]</scope>
    <source>
        <strain evidence="2">cv. Varoflay</strain>
    </source>
</reference>
<name>A0A9R0IDW1_SPIOL</name>
<evidence type="ECO:0000313" key="3">
    <source>
        <dbReference type="RefSeq" id="XP_021847512.2"/>
    </source>
</evidence>
<dbReference type="AlphaFoldDB" id="A0A9R0IDW1"/>
<protein>
    <submittedName>
        <fullName evidence="3">Protein MAINTENANCE OF MERISTEMS-like</fullName>
    </submittedName>
</protein>
<proteinExistence type="predicted"/>
<dbReference type="InterPro" id="IPR019557">
    <property type="entry name" value="AminoTfrase-like_pln_mobile"/>
</dbReference>